<keyword evidence="1" id="KW-1133">Transmembrane helix</keyword>
<protein>
    <recommendedName>
        <fullName evidence="4">Septum formation</fullName>
    </recommendedName>
</protein>
<dbReference type="AlphaFoldDB" id="A0A285JYD0"/>
<evidence type="ECO:0000313" key="2">
    <source>
        <dbReference type="EMBL" id="SNY64757.1"/>
    </source>
</evidence>
<dbReference type="Proteomes" id="UP000219612">
    <property type="component" value="Unassembled WGS sequence"/>
</dbReference>
<keyword evidence="1" id="KW-0472">Membrane</keyword>
<name>A0A285JYD0_9ACTN</name>
<sequence length="219" mass="23198">MTSTVAPVDLQSYPAPPYKPAWNGKTNGFSIAALTLSLFGCVGLISIILAIVGLRQSRRNGDKRGKVFAIIALCVCGLWISAIAVVAGIAIARDVADGPDRDATGVLRGERSLSIDNMRPGDCVKDLINDTGDYLDALPCSSPHSSELFAKFDLPKATSEQADAACEKQFVSYAGAKRPADAKYILFTARMEEIGETGDPGVLCFAHQRSGTTTGSLKK</sequence>
<feature type="transmembrane region" description="Helical" evidence="1">
    <location>
        <begin position="67"/>
        <end position="92"/>
    </location>
</feature>
<keyword evidence="3" id="KW-1185">Reference proteome</keyword>
<feature type="transmembrane region" description="Helical" evidence="1">
    <location>
        <begin position="29"/>
        <end position="55"/>
    </location>
</feature>
<reference evidence="2 3" key="1">
    <citation type="submission" date="2017-09" db="EMBL/GenBank/DDBJ databases">
        <authorList>
            <person name="Ehlers B."/>
            <person name="Leendertz F.H."/>
        </authorList>
    </citation>
    <scope>NUCLEOTIDE SEQUENCE [LARGE SCALE GENOMIC DNA]</scope>
    <source>
        <strain evidence="2 3">CGMCC 4.6857</strain>
    </source>
</reference>
<gene>
    <name evidence="2" type="ORF">SAMN05421748_12738</name>
</gene>
<evidence type="ECO:0000313" key="3">
    <source>
        <dbReference type="Proteomes" id="UP000219612"/>
    </source>
</evidence>
<proteinExistence type="predicted"/>
<accession>A0A285JYD0</accession>
<organism evidence="2 3">
    <name type="scientific">Paractinoplanes atraurantiacus</name>
    <dbReference type="NCBI Taxonomy" id="1036182"/>
    <lineage>
        <taxon>Bacteria</taxon>
        <taxon>Bacillati</taxon>
        <taxon>Actinomycetota</taxon>
        <taxon>Actinomycetes</taxon>
        <taxon>Micromonosporales</taxon>
        <taxon>Micromonosporaceae</taxon>
        <taxon>Paractinoplanes</taxon>
    </lineage>
</organism>
<evidence type="ECO:0000256" key="1">
    <source>
        <dbReference type="SAM" id="Phobius"/>
    </source>
</evidence>
<evidence type="ECO:0008006" key="4">
    <source>
        <dbReference type="Google" id="ProtNLM"/>
    </source>
</evidence>
<dbReference type="EMBL" id="OBDY01000027">
    <property type="protein sequence ID" value="SNY64757.1"/>
    <property type="molecule type" value="Genomic_DNA"/>
</dbReference>
<keyword evidence="1" id="KW-0812">Transmembrane</keyword>